<feature type="compositionally biased region" description="Gly residues" evidence="1">
    <location>
        <begin position="226"/>
        <end position="255"/>
    </location>
</feature>
<gene>
    <name evidence="2" type="ORF">CLV70_101471</name>
</gene>
<dbReference type="EMBL" id="PVZG01000001">
    <property type="protein sequence ID" value="PRY33309.1"/>
    <property type="molecule type" value="Genomic_DNA"/>
</dbReference>
<evidence type="ECO:0000313" key="3">
    <source>
        <dbReference type="Proteomes" id="UP000239209"/>
    </source>
</evidence>
<dbReference type="NCBIfam" id="NF047719">
    <property type="entry name" value="SCO6745_fam_HTH"/>
    <property type="match status" value="1"/>
</dbReference>
<dbReference type="Pfam" id="PF21863">
    <property type="entry name" value="HTH_67"/>
    <property type="match status" value="2"/>
</dbReference>
<evidence type="ECO:0000256" key="1">
    <source>
        <dbReference type="SAM" id="MobiDB-lite"/>
    </source>
</evidence>
<reference evidence="2 3" key="1">
    <citation type="submission" date="2018-03" db="EMBL/GenBank/DDBJ databases">
        <title>Genomic Encyclopedia of Archaeal and Bacterial Type Strains, Phase II (KMG-II): from individual species to whole genera.</title>
        <authorList>
            <person name="Goeker M."/>
        </authorList>
    </citation>
    <scope>NUCLEOTIDE SEQUENCE [LARGE SCALE GENOMIC DNA]</scope>
    <source>
        <strain evidence="2 3">DSM 45348</strain>
    </source>
</reference>
<dbReference type="OrthoDB" id="157052at2"/>
<keyword evidence="3" id="KW-1185">Reference proteome</keyword>
<accession>A0A2T0SIS4</accession>
<protein>
    <recommendedName>
        <fullName evidence="4">SalK</fullName>
    </recommendedName>
</protein>
<evidence type="ECO:0000313" key="2">
    <source>
        <dbReference type="EMBL" id="PRY33309.1"/>
    </source>
</evidence>
<organism evidence="2 3">
    <name type="scientific">Pseudosporangium ferrugineum</name>
    <dbReference type="NCBI Taxonomy" id="439699"/>
    <lineage>
        <taxon>Bacteria</taxon>
        <taxon>Bacillati</taxon>
        <taxon>Actinomycetota</taxon>
        <taxon>Actinomycetes</taxon>
        <taxon>Micromonosporales</taxon>
        <taxon>Micromonosporaceae</taxon>
        <taxon>Pseudosporangium</taxon>
    </lineage>
</organism>
<dbReference type="RefSeq" id="WP_106124621.1">
    <property type="nucleotide sequence ID" value="NZ_PVZG01000001.1"/>
</dbReference>
<feature type="region of interest" description="Disordered" evidence="1">
    <location>
        <begin position="219"/>
        <end position="255"/>
    </location>
</feature>
<dbReference type="Proteomes" id="UP000239209">
    <property type="component" value="Unassembled WGS sequence"/>
</dbReference>
<dbReference type="InterPro" id="IPR054058">
    <property type="entry name" value="HTH_67"/>
</dbReference>
<sequence>MTTLDPLVAREAWRLAEPLHSMVYFVPEGTENFEALGISARAGYFAARGGVFGPVGPGPVVATFYNFKPGLVARFLPAVWETTTPQAAIGARLAAADAALIRGLGDTVRSDEMAEAARLARRAAESAAEHPAGRALYAAHAELDWPDEPHLVLWHAQTLLREFRGDGHVAALLLAEVSGLQAIILHTASGKADGGFLRASRGWSHEEWAAETENLRSRGLLAPAPGAGGSDAGGSGAGGSGAGGSGAGGSGAGGSGAGAGVLSSGGVGRTVKAELSDEGRALRERLETETDRLAAPAYEVLGAEGCERLAELVRPWSRTLVKAGFLAAAAPVRRA</sequence>
<name>A0A2T0SIS4_9ACTN</name>
<proteinExistence type="predicted"/>
<comment type="caution">
    <text evidence="2">The sequence shown here is derived from an EMBL/GenBank/DDBJ whole genome shotgun (WGS) entry which is preliminary data.</text>
</comment>
<dbReference type="AlphaFoldDB" id="A0A2T0SIS4"/>
<evidence type="ECO:0008006" key="4">
    <source>
        <dbReference type="Google" id="ProtNLM"/>
    </source>
</evidence>